<gene>
    <name evidence="7" type="ORF">BN938_1723</name>
</gene>
<dbReference type="SUPFAM" id="SSF47413">
    <property type="entry name" value="lambda repressor-like DNA-binding domains"/>
    <property type="match status" value="1"/>
</dbReference>
<dbReference type="PANTHER" id="PTHR10948">
    <property type="entry name" value="TRANSPOSASE"/>
    <property type="match status" value="1"/>
</dbReference>
<dbReference type="PANTHER" id="PTHR10948:SF23">
    <property type="entry name" value="TRANSPOSASE INSI FOR INSERTION SEQUENCE ELEMENT IS30A-RELATED"/>
    <property type="match status" value="1"/>
</dbReference>
<dbReference type="NCBIfam" id="NF033563">
    <property type="entry name" value="transpos_IS30"/>
    <property type="match status" value="1"/>
</dbReference>
<dbReference type="PATRIC" id="fig|1433126.3.peg.1699"/>
<dbReference type="Pfam" id="PF13936">
    <property type="entry name" value="HTH_38"/>
    <property type="match status" value="1"/>
</dbReference>
<keyword evidence="3" id="KW-0815">Transposition</keyword>
<evidence type="ECO:0000256" key="3">
    <source>
        <dbReference type="ARBA" id="ARBA00022578"/>
    </source>
</evidence>
<comment type="similarity">
    <text evidence="2">Belongs to the transposase IS30 family.</text>
</comment>
<dbReference type="OrthoDB" id="9803231at2"/>
<dbReference type="InterPro" id="IPR001584">
    <property type="entry name" value="Integrase_cat-core"/>
</dbReference>
<dbReference type="eggNOG" id="COG2826">
    <property type="taxonomic scope" value="Bacteria"/>
</dbReference>
<dbReference type="EMBL" id="HG934468">
    <property type="protein sequence ID" value="CDN31803.1"/>
    <property type="molecule type" value="Genomic_DNA"/>
</dbReference>
<dbReference type="InterPro" id="IPR038116">
    <property type="entry name" value="TrpR-like_sf"/>
</dbReference>
<name>A0A060RD04_9BACT</name>
<dbReference type="GO" id="GO:0015074">
    <property type="term" value="P:DNA integration"/>
    <property type="evidence" value="ECO:0007669"/>
    <property type="project" value="InterPro"/>
</dbReference>
<dbReference type="GO" id="GO:0005829">
    <property type="term" value="C:cytosol"/>
    <property type="evidence" value="ECO:0007669"/>
    <property type="project" value="TreeGrafter"/>
</dbReference>
<comment type="function">
    <text evidence="1">Required for the transposition of the insertion element.</text>
</comment>
<dbReference type="PROSITE" id="PS50994">
    <property type="entry name" value="INTEGRASE"/>
    <property type="match status" value="1"/>
</dbReference>
<dbReference type="Proteomes" id="UP000027616">
    <property type="component" value="Chromosome I"/>
</dbReference>
<dbReference type="HOGENOM" id="CLU_035706_0_1_10"/>
<dbReference type="InterPro" id="IPR025246">
    <property type="entry name" value="IS30-like_HTH"/>
</dbReference>
<dbReference type="SUPFAM" id="SSF53098">
    <property type="entry name" value="Ribonuclease H-like"/>
    <property type="match status" value="1"/>
</dbReference>
<dbReference type="GO" id="GO:0003677">
    <property type="term" value="F:DNA binding"/>
    <property type="evidence" value="ECO:0007669"/>
    <property type="project" value="UniProtKB-KW"/>
</dbReference>
<dbReference type="InterPro" id="IPR036397">
    <property type="entry name" value="RNaseH_sf"/>
</dbReference>
<dbReference type="AlphaFoldDB" id="A0A060RD04"/>
<dbReference type="InterPro" id="IPR001598">
    <property type="entry name" value="Transposase_IS30_CS"/>
</dbReference>
<dbReference type="Gene3D" id="1.10.1270.10">
    <property type="entry name" value="TrpR-like"/>
    <property type="match status" value="1"/>
</dbReference>
<sequence length="326" mass="37977">MSKQLTVEQRYTIFAMQQKSYPQKEIAETIGVSKSTISRELRRNCDKRSGKYVMDLAQRKADERKKSKRHKQTFTLKMQKRVKRMLKIGFSPEQITGRCRLLGKEMVSHETIYKWIWADKLSGGELYKLLRRQGRKYAKRGSKNAGRGFIPNRIDIDQRPAVVELKERFGDLEIDTIIGKNHKGAILTINDRATSRVWIRKLSGKEATPLAEKTTSALKKVKELIHTMTADNGKEFAKHEEIAQKLELNFYFCKPYHSWERGANENTNGLIRQYIPKGTDFSEITDKQIKWIENKLNNRPRKRLGYLTPKEKFKQIINQNSVAFPG</sequence>
<keyword evidence="5" id="KW-0233">DNA recombination</keyword>
<accession>A0A060RD04</accession>
<evidence type="ECO:0000313" key="8">
    <source>
        <dbReference type="Proteomes" id="UP000027616"/>
    </source>
</evidence>
<organism evidence="7 8">
    <name type="scientific">Mucinivorans hirudinis</name>
    <dbReference type="NCBI Taxonomy" id="1433126"/>
    <lineage>
        <taxon>Bacteria</taxon>
        <taxon>Pseudomonadati</taxon>
        <taxon>Bacteroidota</taxon>
        <taxon>Bacteroidia</taxon>
        <taxon>Bacteroidales</taxon>
        <taxon>Rikenellaceae</taxon>
        <taxon>Mucinivorans</taxon>
    </lineage>
</organism>
<keyword evidence="4" id="KW-0238">DNA-binding</keyword>
<evidence type="ECO:0000313" key="7">
    <source>
        <dbReference type="EMBL" id="CDN31803.1"/>
    </source>
</evidence>
<evidence type="ECO:0000256" key="1">
    <source>
        <dbReference type="ARBA" id="ARBA00002190"/>
    </source>
</evidence>
<dbReference type="InterPro" id="IPR010982">
    <property type="entry name" value="Lambda_DNA-bd_dom_sf"/>
</dbReference>
<evidence type="ECO:0000256" key="4">
    <source>
        <dbReference type="ARBA" id="ARBA00023125"/>
    </source>
</evidence>
<evidence type="ECO:0000256" key="5">
    <source>
        <dbReference type="ARBA" id="ARBA00023172"/>
    </source>
</evidence>
<evidence type="ECO:0000259" key="6">
    <source>
        <dbReference type="PROSITE" id="PS50994"/>
    </source>
</evidence>
<dbReference type="InterPro" id="IPR053392">
    <property type="entry name" value="Transposase_IS30-like"/>
</dbReference>
<keyword evidence="8" id="KW-1185">Reference proteome</keyword>
<dbReference type="GO" id="GO:0004803">
    <property type="term" value="F:transposase activity"/>
    <property type="evidence" value="ECO:0007669"/>
    <property type="project" value="InterPro"/>
</dbReference>
<reference evidence="7 8" key="1">
    <citation type="journal article" date="2015" name="Genome Announc.">
        <title>Complete Genome Sequence of the Novel Leech Symbiont Mucinivorans hirudinis M3T.</title>
        <authorList>
            <person name="Nelson M.C."/>
            <person name="Bomar L."/>
            <person name="Graf J."/>
        </authorList>
    </citation>
    <scope>NUCLEOTIDE SEQUENCE [LARGE SCALE GENOMIC DNA]</scope>
    <source>
        <strain evidence="8">M3</strain>
    </source>
</reference>
<protein>
    <submittedName>
        <fullName evidence="7">Mobile element protein</fullName>
    </submittedName>
</protein>
<feature type="domain" description="Integrase catalytic" evidence="6">
    <location>
        <begin position="156"/>
        <end position="317"/>
    </location>
</feature>
<proteinExistence type="inferred from homology"/>
<dbReference type="GO" id="GO:0006313">
    <property type="term" value="P:DNA transposition"/>
    <property type="evidence" value="ECO:0007669"/>
    <property type="project" value="InterPro"/>
</dbReference>
<dbReference type="InterPro" id="IPR051917">
    <property type="entry name" value="Transposase-Integrase"/>
</dbReference>
<dbReference type="KEGG" id="rbc:BN938_1723"/>
<evidence type="ECO:0000256" key="2">
    <source>
        <dbReference type="ARBA" id="ARBA00006363"/>
    </source>
</evidence>
<dbReference type="PROSITE" id="PS01043">
    <property type="entry name" value="TRANSPOSASE_IS30"/>
    <property type="match status" value="1"/>
</dbReference>
<dbReference type="Gene3D" id="3.30.420.10">
    <property type="entry name" value="Ribonuclease H-like superfamily/Ribonuclease H"/>
    <property type="match status" value="1"/>
</dbReference>
<dbReference type="InterPro" id="IPR012337">
    <property type="entry name" value="RNaseH-like_sf"/>
</dbReference>